<dbReference type="Pfam" id="PF08325">
    <property type="entry name" value="WLM"/>
    <property type="match status" value="1"/>
</dbReference>
<dbReference type="GO" id="GO:0070628">
    <property type="term" value="F:proteasome binding"/>
    <property type="evidence" value="ECO:0007669"/>
    <property type="project" value="TreeGrafter"/>
</dbReference>
<proteinExistence type="predicted"/>
<feature type="region of interest" description="Disordered" evidence="1">
    <location>
        <begin position="308"/>
        <end position="329"/>
    </location>
</feature>
<evidence type="ECO:0000256" key="1">
    <source>
        <dbReference type="SAM" id="MobiDB-lite"/>
    </source>
</evidence>
<comment type="caution">
    <text evidence="3">The sequence shown here is derived from an EMBL/GenBank/DDBJ whole genome shotgun (WGS) entry which is preliminary data.</text>
</comment>
<dbReference type="InterPro" id="IPR013536">
    <property type="entry name" value="WLM_dom"/>
</dbReference>
<protein>
    <recommendedName>
        <fullName evidence="2">WLM domain-containing protein</fullName>
    </recommendedName>
</protein>
<dbReference type="STRING" id="1664694.A0A0N1NWK3"/>
<evidence type="ECO:0000313" key="3">
    <source>
        <dbReference type="EMBL" id="KPI35736.1"/>
    </source>
</evidence>
<organism evidence="3 4">
    <name type="scientific">Cyphellophora attinorum</name>
    <dbReference type="NCBI Taxonomy" id="1664694"/>
    <lineage>
        <taxon>Eukaryota</taxon>
        <taxon>Fungi</taxon>
        <taxon>Dikarya</taxon>
        <taxon>Ascomycota</taxon>
        <taxon>Pezizomycotina</taxon>
        <taxon>Eurotiomycetes</taxon>
        <taxon>Chaetothyriomycetidae</taxon>
        <taxon>Chaetothyriales</taxon>
        <taxon>Cyphellophoraceae</taxon>
        <taxon>Cyphellophora</taxon>
    </lineage>
</organism>
<dbReference type="EMBL" id="LFJN01000037">
    <property type="protein sequence ID" value="KPI35736.1"/>
    <property type="molecule type" value="Genomic_DNA"/>
</dbReference>
<name>A0A0N1NWK3_9EURO</name>
<dbReference type="VEuPathDB" id="FungiDB:AB675_1248"/>
<feature type="domain" description="WLM" evidence="2">
    <location>
        <begin position="115"/>
        <end position="312"/>
    </location>
</feature>
<dbReference type="OrthoDB" id="49605at2759"/>
<gene>
    <name evidence="3" type="ORF">AB675_1248</name>
</gene>
<dbReference type="RefSeq" id="XP_017995699.1">
    <property type="nucleotide sequence ID" value="XM_018141123.1"/>
</dbReference>
<dbReference type="GeneID" id="28733003"/>
<feature type="compositionally biased region" description="Basic and acidic residues" evidence="1">
    <location>
        <begin position="311"/>
        <end position="329"/>
    </location>
</feature>
<dbReference type="AlphaFoldDB" id="A0A0N1NWK3"/>
<keyword evidence="4" id="KW-1185">Reference proteome</keyword>
<evidence type="ECO:0000259" key="2">
    <source>
        <dbReference type="PROSITE" id="PS51397"/>
    </source>
</evidence>
<reference evidence="3 4" key="1">
    <citation type="submission" date="2015-06" db="EMBL/GenBank/DDBJ databases">
        <title>Draft genome of the ant-associated black yeast Phialophora attae CBS 131958.</title>
        <authorList>
            <person name="Moreno L.F."/>
            <person name="Stielow B.J."/>
            <person name="de Hoog S."/>
            <person name="Vicente V.A."/>
            <person name="Weiss V.A."/>
            <person name="de Vries M."/>
            <person name="Cruz L.M."/>
            <person name="Souza E.M."/>
        </authorList>
    </citation>
    <scope>NUCLEOTIDE SEQUENCE [LARGE SCALE GENOMIC DNA]</scope>
    <source>
        <strain evidence="3 4">CBS 131958</strain>
    </source>
</reference>
<dbReference type="PANTHER" id="PTHR47795">
    <property type="entry name" value="UBIQUITIN AND WLM DOMAIN-CONTAINING METALLOPROTEASE SPCC1442.07C"/>
    <property type="match status" value="1"/>
</dbReference>
<sequence length="329" mass="37247">MKVQYRSETLELDDIPDETLSQLAARLATQIEADVTRVSLFILPKPGLLKHPFPDTPLSTILTPKSRIKLVGTPATEAQKFDEQGAAARTEAQRRSAARSSAKTVKYTPNHDWRKVQEEATYTFHAIEPLKWLPNPAKSKRFLERLANDPGIKASMRKHKFSVGLLTEMDPASHTTHESRTLGLNRNAGEVIELRLRTDAYDGYRDYKVIRKTLCHELSHNVWGEHDANFWKLTREIEKEVDQNDTLHGGHKLQANAEFYVPDDDGGDAEEHFDGGGWTGGDFVLGRGREAQSEEGLSRREIIARAAMARARKEQEAKEAEAEEQRQQR</sequence>
<evidence type="ECO:0000313" key="4">
    <source>
        <dbReference type="Proteomes" id="UP000038010"/>
    </source>
</evidence>
<dbReference type="PANTHER" id="PTHR47795:SF1">
    <property type="entry name" value="DNA-DEPENDENT METALLOPROTEASE WSS1 HOMOLOG 2"/>
    <property type="match status" value="1"/>
</dbReference>
<dbReference type="Proteomes" id="UP000038010">
    <property type="component" value="Unassembled WGS sequence"/>
</dbReference>
<accession>A0A0N1NWK3</accession>
<dbReference type="PROSITE" id="PS51397">
    <property type="entry name" value="WLM"/>
    <property type="match status" value="1"/>
</dbReference>